<name>A0A6J4TYC5_9BACT</name>
<sequence>MAAGSVIGAVIGGALAGIVPANVLKVGLGLVLIASAARTFRHRA</sequence>
<feature type="transmembrane region" description="Helical" evidence="1">
    <location>
        <begin position="6"/>
        <end position="33"/>
    </location>
</feature>
<accession>A0A6J4TYC5</accession>
<reference evidence="2" key="1">
    <citation type="submission" date="2020-02" db="EMBL/GenBank/DDBJ databases">
        <authorList>
            <person name="Meier V. D."/>
        </authorList>
    </citation>
    <scope>NUCLEOTIDE SEQUENCE</scope>
    <source>
        <strain evidence="2">AVDCRST_MAG59</strain>
    </source>
</reference>
<gene>
    <name evidence="2" type="ORF">AVDCRST_MAG59-206</name>
</gene>
<evidence type="ECO:0000256" key="1">
    <source>
        <dbReference type="SAM" id="Phobius"/>
    </source>
</evidence>
<keyword evidence="1" id="KW-0812">Transmembrane</keyword>
<evidence type="ECO:0000313" key="2">
    <source>
        <dbReference type="EMBL" id="CAA9535542.1"/>
    </source>
</evidence>
<dbReference type="AlphaFoldDB" id="A0A6J4TYC5"/>
<keyword evidence="1" id="KW-1133">Transmembrane helix</keyword>
<dbReference type="EMBL" id="CADCWF010000011">
    <property type="protein sequence ID" value="CAA9535542.1"/>
    <property type="molecule type" value="Genomic_DNA"/>
</dbReference>
<keyword evidence="1" id="KW-0472">Membrane</keyword>
<protein>
    <recommendedName>
        <fullName evidence="3">Membrane transporter protein</fullName>
    </recommendedName>
</protein>
<proteinExistence type="predicted"/>
<evidence type="ECO:0008006" key="3">
    <source>
        <dbReference type="Google" id="ProtNLM"/>
    </source>
</evidence>
<organism evidence="2">
    <name type="scientific">uncultured Thermomicrobiales bacterium</name>
    <dbReference type="NCBI Taxonomy" id="1645740"/>
    <lineage>
        <taxon>Bacteria</taxon>
        <taxon>Pseudomonadati</taxon>
        <taxon>Thermomicrobiota</taxon>
        <taxon>Thermomicrobia</taxon>
        <taxon>Thermomicrobiales</taxon>
        <taxon>environmental samples</taxon>
    </lineage>
</organism>